<name>A0A0V0GXH0_SOLCH</name>
<sequence length="64" mass="7661">MVHDIERHMKQSSIAAFRQNNVVIMILLRRREASSFCQMTKAREGDMDAFSLFIMILDRREIRF</sequence>
<feature type="non-terminal residue" evidence="1">
    <location>
        <position position="64"/>
    </location>
</feature>
<accession>A0A0V0GXH0</accession>
<reference evidence="1" key="1">
    <citation type="submission" date="2015-12" db="EMBL/GenBank/DDBJ databases">
        <title>Gene expression during late stages of embryo sac development: a critical building block for successful pollen-pistil interactions.</title>
        <authorList>
            <person name="Liu Y."/>
            <person name="Joly V."/>
            <person name="Sabar M."/>
            <person name="Matton D.P."/>
        </authorList>
    </citation>
    <scope>NUCLEOTIDE SEQUENCE</scope>
</reference>
<proteinExistence type="predicted"/>
<organism evidence="1">
    <name type="scientific">Solanum chacoense</name>
    <name type="common">Chaco potato</name>
    <dbReference type="NCBI Taxonomy" id="4108"/>
    <lineage>
        <taxon>Eukaryota</taxon>
        <taxon>Viridiplantae</taxon>
        <taxon>Streptophyta</taxon>
        <taxon>Embryophyta</taxon>
        <taxon>Tracheophyta</taxon>
        <taxon>Spermatophyta</taxon>
        <taxon>Magnoliopsida</taxon>
        <taxon>eudicotyledons</taxon>
        <taxon>Gunneridae</taxon>
        <taxon>Pentapetalae</taxon>
        <taxon>asterids</taxon>
        <taxon>lamiids</taxon>
        <taxon>Solanales</taxon>
        <taxon>Solanaceae</taxon>
        <taxon>Solanoideae</taxon>
        <taxon>Solaneae</taxon>
        <taxon>Solanum</taxon>
    </lineage>
</organism>
<dbReference type="AlphaFoldDB" id="A0A0V0GXH0"/>
<protein>
    <submittedName>
        <fullName evidence="1">Putative ovule protein</fullName>
    </submittedName>
</protein>
<dbReference type="EMBL" id="GEDG01029531">
    <property type="protein sequence ID" value="JAP12487.1"/>
    <property type="molecule type" value="Transcribed_RNA"/>
</dbReference>
<evidence type="ECO:0000313" key="1">
    <source>
        <dbReference type="EMBL" id="JAP12487.1"/>
    </source>
</evidence>